<proteinExistence type="predicted"/>
<sequence length="385" mass="43969">MIGFYANLPKHFMPLRDLLKDESLFEGVPKDWHIVVTDIENSSKAVASGRHNDINLIATGSIITVLNEIKTIDAAIKVPYFFGGDGATFIIPDEIIPQILTALNTYSAHIKKTANLNLRVGSVILDDIYSNNVTARIAKLRHNEYLTTPIIIGNGLKFAEAHIKDTFKSSDITENDEHLINLTGMECRWDEIKPNNEGDKVMCLLLSCSDETKQAQVYKSVMDEINYIFGTLDERRPITTLKLKLNTSIQKIKKEMMTKIGKYDRKYLIRNWLITVFGKYYFKIFPEGKRYLFRVTQLSDTIMLDGAINTVISGNDKQIRKFQIFLDNMEFQKEITYGIHVTHASIMSCYVQDRKENHIHFVDGTEGGYTTAAMMFKQKLVSKIN</sequence>
<reference evidence="1 2" key="1">
    <citation type="journal article" date="2011" name="J. Bacteriol.">
        <title>Genome sequence of the algicidal bacterium Kordia algicida OT-1.</title>
        <authorList>
            <person name="Lee H.S."/>
            <person name="Kang S.G."/>
            <person name="Kwon K.K."/>
            <person name="Lee J.H."/>
            <person name="Kim S.J."/>
        </authorList>
    </citation>
    <scope>NUCLEOTIDE SEQUENCE [LARGE SCALE GENOMIC DNA]</scope>
    <source>
        <strain evidence="1 2">OT-1</strain>
    </source>
</reference>
<evidence type="ECO:0000313" key="1">
    <source>
        <dbReference type="EMBL" id="EDP94774.1"/>
    </source>
</evidence>
<dbReference type="EMBL" id="ABIB01000013">
    <property type="protein sequence ID" value="EDP94774.1"/>
    <property type="molecule type" value="Genomic_DNA"/>
</dbReference>
<dbReference type="InterPro" id="IPR021445">
    <property type="entry name" value="DUF3095"/>
</dbReference>
<evidence type="ECO:0000313" key="2">
    <source>
        <dbReference type="Proteomes" id="UP000002945"/>
    </source>
</evidence>
<dbReference type="RefSeq" id="WP_007092790.1">
    <property type="nucleotide sequence ID" value="NZ_CP142125.1"/>
</dbReference>
<protein>
    <recommendedName>
        <fullName evidence="3">DUF3095 domain-containing protein</fullName>
    </recommendedName>
</protein>
<name>A9E8H2_9FLAO</name>
<dbReference type="Pfam" id="PF11294">
    <property type="entry name" value="DUF3095"/>
    <property type="match status" value="1"/>
</dbReference>
<dbReference type="STRING" id="391587.KAOT1_01070"/>
<dbReference type="Proteomes" id="UP000002945">
    <property type="component" value="Unassembled WGS sequence"/>
</dbReference>
<dbReference type="AlphaFoldDB" id="A9E8H2"/>
<accession>A9E8H2</accession>
<evidence type="ECO:0008006" key="3">
    <source>
        <dbReference type="Google" id="ProtNLM"/>
    </source>
</evidence>
<dbReference type="HOGENOM" id="CLU_724956_0_0_10"/>
<dbReference type="eggNOG" id="ENOG502Z8NV">
    <property type="taxonomic scope" value="Bacteria"/>
</dbReference>
<dbReference type="OrthoDB" id="5342145at2"/>
<organism evidence="1 2">
    <name type="scientific">Kordia algicida OT-1</name>
    <dbReference type="NCBI Taxonomy" id="391587"/>
    <lineage>
        <taxon>Bacteria</taxon>
        <taxon>Pseudomonadati</taxon>
        <taxon>Bacteroidota</taxon>
        <taxon>Flavobacteriia</taxon>
        <taxon>Flavobacteriales</taxon>
        <taxon>Flavobacteriaceae</taxon>
        <taxon>Kordia</taxon>
    </lineage>
</organism>
<gene>
    <name evidence="1" type="ORF">KAOT1_01070</name>
</gene>
<keyword evidence="2" id="KW-1185">Reference proteome</keyword>
<comment type="caution">
    <text evidence="1">The sequence shown here is derived from an EMBL/GenBank/DDBJ whole genome shotgun (WGS) entry which is preliminary data.</text>
</comment>